<protein>
    <recommendedName>
        <fullName evidence="3">4Fe-4S ferredoxin-type domain-containing protein</fullName>
    </recommendedName>
</protein>
<evidence type="ECO:0008006" key="3">
    <source>
        <dbReference type="Google" id="ProtNLM"/>
    </source>
</evidence>
<evidence type="ECO:0000313" key="1">
    <source>
        <dbReference type="EMBL" id="MFC6503917.1"/>
    </source>
</evidence>
<comment type="caution">
    <text evidence="1">The sequence shown here is derived from an EMBL/GenBank/DDBJ whole genome shotgun (WGS) entry which is preliminary data.</text>
</comment>
<dbReference type="RefSeq" id="WP_193448767.1">
    <property type="nucleotide sequence ID" value="NZ_BMUJ01000001.1"/>
</dbReference>
<reference evidence="2" key="1">
    <citation type="journal article" date="2019" name="Int. J. Syst. Evol. Microbiol.">
        <title>The Global Catalogue of Microorganisms (GCM) 10K type strain sequencing project: providing services to taxonomists for standard genome sequencing and annotation.</title>
        <authorList>
            <consortium name="The Broad Institute Genomics Platform"/>
            <consortium name="The Broad Institute Genome Sequencing Center for Infectious Disease"/>
            <person name="Wu L."/>
            <person name="Ma J."/>
        </authorList>
    </citation>
    <scope>NUCLEOTIDE SEQUENCE [LARGE SCALE GENOMIC DNA]</scope>
    <source>
        <strain evidence="2">JCM 4504</strain>
    </source>
</reference>
<dbReference type="EMBL" id="JBHSUW010000001">
    <property type="protein sequence ID" value="MFC6503917.1"/>
    <property type="molecule type" value="Genomic_DNA"/>
</dbReference>
<keyword evidence="2" id="KW-1185">Reference proteome</keyword>
<sequence>MFDDEYCDECGDYGCPGHEMCDECSGDICTECGGCDCPDSPCPGYIAHYTGTDL</sequence>
<accession>A0ABW1Y021</accession>
<proteinExistence type="predicted"/>
<dbReference type="Proteomes" id="UP001596321">
    <property type="component" value="Unassembled WGS sequence"/>
</dbReference>
<evidence type="ECO:0000313" key="2">
    <source>
        <dbReference type="Proteomes" id="UP001596321"/>
    </source>
</evidence>
<name>A0ABW1Y021_STRPL</name>
<gene>
    <name evidence="1" type="ORF">ACFQFF_21030</name>
</gene>
<organism evidence="1 2">
    <name type="scientific">Streptomyces plicatus</name>
    <dbReference type="NCBI Taxonomy" id="1922"/>
    <lineage>
        <taxon>Bacteria</taxon>
        <taxon>Bacillati</taxon>
        <taxon>Actinomycetota</taxon>
        <taxon>Actinomycetes</taxon>
        <taxon>Kitasatosporales</taxon>
        <taxon>Streptomycetaceae</taxon>
        <taxon>Streptomyces</taxon>
        <taxon>Streptomyces rochei group</taxon>
    </lineage>
</organism>